<keyword evidence="10 15" id="KW-0066">ATP synthesis</keyword>
<evidence type="ECO:0000256" key="12">
    <source>
        <dbReference type="ARBA" id="ARBA00025614"/>
    </source>
</evidence>
<keyword evidence="8 15" id="KW-0406">Ion transport</keyword>
<comment type="function">
    <text evidence="12">Component of the F(0) channel, it forms part of the peripheral stalk, linking F(1) to F(0). The b'-subunit is a diverged and duplicated form of b found in plants and photosynthetic bacteria.</text>
</comment>
<dbReference type="GO" id="GO:0005886">
    <property type="term" value="C:plasma membrane"/>
    <property type="evidence" value="ECO:0007669"/>
    <property type="project" value="UniProtKB-SubCell"/>
</dbReference>
<evidence type="ECO:0000256" key="15">
    <source>
        <dbReference type="HAMAP-Rule" id="MF_01398"/>
    </source>
</evidence>
<dbReference type="HAMAP" id="MF_01398">
    <property type="entry name" value="ATP_synth_b_bprime"/>
    <property type="match status" value="1"/>
</dbReference>
<organism evidence="19 20">
    <name type="scientific">Methylacidimicrobium tartarophylax</name>
    <dbReference type="NCBI Taxonomy" id="1041768"/>
    <lineage>
        <taxon>Bacteria</taxon>
        <taxon>Pseudomonadati</taxon>
        <taxon>Verrucomicrobiota</taxon>
        <taxon>Methylacidimicrobium</taxon>
    </lineage>
</organism>
<evidence type="ECO:0000256" key="10">
    <source>
        <dbReference type="ARBA" id="ARBA00023310"/>
    </source>
</evidence>
<comment type="subunit">
    <text evidence="15">F-type ATPases have 2 components, F(1) - the catalytic core - and F(0) - the membrane proton channel. F(1) has five subunits: alpha(3), beta(3), gamma(1), delta(1), epsilon(1). F(0) has three main subunits: a(1), b(2) and c(10-14). The alpha and beta chains form an alternating ring which encloses part of the gamma chain. F(1) is attached to F(0) by a central stalk formed by the gamma and epsilon chains, while a peripheral stalk is formed by the delta and b chains.</text>
</comment>
<gene>
    <name evidence="19" type="primary">ATPF0B</name>
    <name evidence="15 19" type="synonym">atpF</name>
    <name evidence="19" type="ORF">MAMT_02030</name>
</gene>
<evidence type="ECO:0000313" key="20">
    <source>
        <dbReference type="Proteomes" id="UP000334923"/>
    </source>
</evidence>
<dbReference type="Pfam" id="PF00430">
    <property type="entry name" value="ATP-synt_B"/>
    <property type="match status" value="1"/>
</dbReference>
<dbReference type="InterPro" id="IPR028987">
    <property type="entry name" value="ATP_synth_B-like_membr_sf"/>
</dbReference>
<dbReference type="GO" id="GO:0046933">
    <property type="term" value="F:proton-transporting ATP synthase activity, rotational mechanism"/>
    <property type="evidence" value="ECO:0007669"/>
    <property type="project" value="UniProtKB-UniRule"/>
</dbReference>
<dbReference type="CDD" id="cd06503">
    <property type="entry name" value="ATP-synt_Fo_b"/>
    <property type="match status" value="1"/>
</dbReference>
<evidence type="ECO:0000256" key="5">
    <source>
        <dbReference type="ARBA" id="ARBA00022692"/>
    </source>
</evidence>
<evidence type="ECO:0000256" key="3">
    <source>
        <dbReference type="ARBA" id="ARBA00022475"/>
    </source>
</evidence>
<keyword evidence="5 15" id="KW-0812">Transmembrane</keyword>
<dbReference type="PANTHER" id="PTHR33445:SF1">
    <property type="entry name" value="ATP SYNTHASE SUBUNIT B"/>
    <property type="match status" value="1"/>
</dbReference>
<comment type="similarity">
    <text evidence="1 15 16">Belongs to the ATPase B chain family.</text>
</comment>
<reference evidence="19 20" key="1">
    <citation type="submission" date="2019-09" db="EMBL/GenBank/DDBJ databases">
        <authorList>
            <person name="Cremers G."/>
        </authorList>
    </citation>
    <scope>NUCLEOTIDE SEQUENCE [LARGE SCALE GENOMIC DNA]</scope>
    <source>
        <strain evidence="19">4A</strain>
    </source>
</reference>
<dbReference type="InterPro" id="IPR005864">
    <property type="entry name" value="ATP_synth_F0_bsu_bac"/>
</dbReference>
<dbReference type="GO" id="GO:0012505">
    <property type="term" value="C:endomembrane system"/>
    <property type="evidence" value="ECO:0007669"/>
    <property type="project" value="UniProtKB-SubCell"/>
</dbReference>
<dbReference type="RefSeq" id="WP_142660865.1">
    <property type="nucleotide sequence ID" value="NZ_CABFVA020000116.1"/>
</dbReference>
<feature type="coiled-coil region" evidence="17">
    <location>
        <begin position="38"/>
        <end position="123"/>
    </location>
</feature>
<sequence length="181" mass="20405">MGDALVQLGIDWPRFIAQTINFAIVLWVLNRFAFRPVLRLLEERRARIAESLQNAERIQKELAAAEEARREILQKANAQASQLIADAEQTARLQGERLLKEATEESERILEKARARTEQEQRESRAVVRREVGELVLALTAKVSGKVLSAEDQERLRAETVAQLSSPNRGDTLPAADAQRN</sequence>
<protein>
    <recommendedName>
        <fullName evidence="15">ATP synthase subunit b</fullName>
    </recommendedName>
    <alternativeName>
        <fullName evidence="15">ATP synthase F(0) sector subunit b</fullName>
    </alternativeName>
    <alternativeName>
        <fullName evidence="15">ATPase subunit I</fullName>
    </alternativeName>
    <alternativeName>
        <fullName evidence="15">F-type ATPase subunit b</fullName>
        <shortName evidence="15">F-ATPase subunit b</shortName>
    </alternativeName>
</protein>
<dbReference type="Proteomes" id="UP000334923">
    <property type="component" value="Unassembled WGS sequence"/>
</dbReference>
<dbReference type="EMBL" id="CABFVA020000116">
    <property type="protein sequence ID" value="VVM07983.1"/>
    <property type="molecule type" value="Genomic_DNA"/>
</dbReference>
<evidence type="ECO:0000256" key="9">
    <source>
        <dbReference type="ARBA" id="ARBA00023136"/>
    </source>
</evidence>
<keyword evidence="6 15" id="KW-0375">Hydrogen ion transport</keyword>
<feature type="transmembrane region" description="Helical" evidence="15">
    <location>
        <begin position="15"/>
        <end position="34"/>
    </location>
</feature>
<evidence type="ECO:0000256" key="6">
    <source>
        <dbReference type="ARBA" id="ARBA00022781"/>
    </source>
</evidence>
<comment type="subcellular location">
    <subcellularLocation>
        <location evidence="15">Cell membrane</location>
        <topology evidence="15">Single-pass membrane protein</topology>
    </subcellularLocation>
    <subcellularLocation>
        <location evidence="14">Endomembrane system</location>
        <topology evidence="14">Single-pass membrane protein</topology>
    </subcellularLocation>
</comment>
<dbReference type="NCBIfam" id="TIGR01144">
    <property type="entry name" value="ATP_synt_b"/>
    <property type="match status" value="1"/>
</dbReference>
<dbReference type="OrthoDB" id="193923at2"/>
<evidence type="ECO:0000256" key="18">
    <source>
        <dbReference type="SAM" id="MobiDB-lite"/>
    </source>
</evidence>
<accession>A0A5E6MIC8</accession>
<keyword evidence="17" id="KW-0175">Coiled coil</keyword>
<feature type="region of interest" description="Disordered" evidence="18">
    <location>
        <begin position="159"/>
        <end position="181"/>
    </location>
</feature>
<keyword evidence="3 15" id="KW-1003">Cell membrane</keyword>
<evidence type="ECO:0000256" key="7">
    <source>
        <dbReference type="ARBA" id="ARBA00022989"/>
    </source>
</evidence>
<evidence type="ECO:0000256" key="16">
    <source>
        <dbReference type="RuleBase" id="RU003848"/>
    </source>
</evidence>
<comment type="subunit">
    <text evidence="13">F-type ATPases have 2 components, F(1) - the catalytic core - and F(0) - the membrane proton channel. F(1) has five subunits: alpha(3), beta(3), gamma(1), delta(1), epsilon(1). F(0) has four main subunits: a(1), b(2) and c(10-14). The alpha and beta chains form an alternating ring which encloses part of the gamma chain. F(1) is attached to F(0) by a central stalk formed by the gamma and epsilon chains, while a peripheral stalk is formed by the delta and b chains.</text>
</comment>
<dbReference type="InterPro" id="IPR002146">
    <property type="entry name" value="ATP_synth_b/b'su_bac/chlpt"/>
</dbReference>
<evidence type="ECO:0000256" key="14">
    <source>
        <dbReference type="ARBA" id="ARBA00037847"/>
    </source>
</evidence>
<name>A0A5E6MIC8_9BACT</name>
<evidence type="ECO:0000256" key="4">
    <source>
        <dbReference type="ARBA" id="ARBA00022547"/>
    </source>
</evidence>
<evidence type="ECO:0000256" key="17">
    <source>
        <dbReference type="SAM" id="Coils"/>
    </source>
</evidence>
<evidence type="ECO:0000256" key="13">
    <source>
        <dbReference type="ARBA" id="ARBA00026054"/>
    </source>
</evidence>
<keyword evidence="9 15" id="KW-0472">Membrane</keyword>
<evidence type="ECO:0000256" key="11">
    <source>
        <dbReference type="ARBA" id="ARBA00025198"/>
    </source>
</evidence>
<evidence type="ECO:0000256" key="2">
    <source>
        <dbReference type="ARBA" id="ARBA00022448"/>
    </source>
</evidence>
<comment type="function">
    <text evidence="11 15">F(1)F(0) ATP synthase produces ATP from ADP in the presence of a proton or sodium gradient. F-type ATPases consist of two structural domains, F(1) containing the extramembraneous catalytic core and F(0) containing the membrane proton channel, linked together by a central stalk and a peripheral stalk. During catalysis, ATP synthesis in the catalytic domain of F(1) is coupled via a rotary mechanism of the central stalk subunits to proton translocation.</text>
</comment>
<proteinExistence type="inferred from homology"/>
<dbReference type="GO" id="GO:0046961">
    <property type="term" value="F:proton-transporting ATPase activity, rotational mechanism"/>
    <property type="evidence" value="ECO:0007669"/>
    <property type="project" value="TreeGrafter"/>
</dbReference>
<dbReference type="AlphaFoldDB" id="A0A5E6MIC8"/>
<dbReference type="Gene3D" id="6.10.250.1580">
    <property type="match status" value="1"/>
</dbReference>
<evidence type="ECO:0000256" key="1">
    <source>
        <dbReference type="ARBA" id="ARBA00005513"/>
    </source>
</evidence>
<dbReference type="GO" id="GO:0045259">
    <property type="term" value="C:proton-transporting ATP synthase complex"/>
    <property type="evidence" value="ECO:0007669"/>
    <property type="project" value="UniProtKB-KW"/>
</dbReference>
<evidence type="ECO:0000313" key="19">
    <source>
        <dbReference type="EMBL" id="VVM07983.1"/>
    </source>
</evidence>
<keyword evidence="7 15" id="KW-1133">Transmembrane helix</keyword>
<evidence type="ECO:0000256" key="8">
    <source>
        <dbReference type="ARBA" id="ARBA00023065"/>
    </source>
</evidence>
<keyword evidence="20" id="KW-1185">Reference proteome</keyword>
<keyword evidence="4 15" id="KW-0138">CF(0)</keyword>
<dbReference type="PANTHER" id="PTHR33445">
    <property type="entry name" value="ATP SYNTHASE SUBUNIT B', CHLOROPLASTIC"/>
    <property type="match status" value="1"/>
</dbReference>
<dbReference type="InterPro" id="IPR050059">
    <property type="entry name" value="ATP_synthase_B_chain"/>
</dbReference>
<dbReference type="SUPFAM" id="SSF81573">
    <property type="entry name" value="F1F0 ATP synthase subunit B, membrane domain"/>
    <property type="match status" value="1"/>
</dbReference>
<keyword evidence="2 15" id="KW-0813">Transport</keyword>